<evidence type="ECO:0000313" key="3">
    <source>
        <dbReference type="Proteomes" id="UP000661607"/>
    </source>
</evidence>
<evidence type="ECO:0000313" key="2">
    <source>
        <dbReference type="EMBL" id="MBE1559776.1"/>
    </source>
</evidence>
<protein>
    <submittedName>
        <fullName evidence="2">Uncharacterized protein</fullName>
    </submittedName>
</protein>
<reference evidence="2 3" key="1">
    <citation type="submission" date="2020-10" db="EMBL/GenBank/DDBJ databases">
        <title>Sequencing the genomes of 1000 actinobacteria strains.</title>
        <authorList>
            <person name="Klenk H.-P."/>
        </authorList>
    </citation>
    <scope>NUCLEOTIDE SEQUENCE [LARGE SCALE GENOMIC DNA]</scope>
    <source>
        <strain evidence="2 3">DSM 43748</strain>
    </source>
</reference>
<keyword evidence="1" id="KW-0812">Transmembrane</keyword>
<keyword evidence="1" id="KW-0472">Membrane</keyword>
<proteinExistence type="predicted"/>
<gene>
    <name evidence="2" type="ORF">H4W81_002555</name>
</gene>
<dbReference type="EMBL" id="JADBEF010000001">
    <property type="protein sequence ID" value="MBE1559776.1"/>
    <property type="molecule type" value="Genomic_DNA"/>
</dbReference>
<name>A0ABR9KCN6_9ACTN</name>
<dbReference type="Proteomes" id="UP000661607">
    <property type="component" value="Unassembled WGS sequence"/>
</dbReference>
<accession>A0ABR9KCN6</accession>
<feature type="transmembrane region" description="Helical" evidence="1">
    <location>
        <begin position="61"/>
        <end position="83"/>
    </location>
</feature>
<feature type="transmembrane region" description="Helical" evidence="1">
    <location>
        <begin position="89"/>
        <end position="107"/>
    </location>
</feature>
<organism evidence="2 3">
    <name type="scientific">Nonomuraea africana</name>
    <dbReference type="NCBI Taxonomy" id="46171"/>
    <lineage>
        <taxon>Bacteria</taxon>
        <taxon>Bacillati</taxon>
        <taxon>Actinomycetota</taxon>
        <taxon>Actinomycetes</taxon>
        <taxon>Streptosporangiales</taxon>
        <taxon>Streptosporangiaceae</taxon>
        <taxon>Nonomuraea</taxon>
    </lineage>
</organism>
<feature type="transmembrane region" description="Helical" evidence="1">
    <location>
        <begin position="33"/>
        <end position="54"/>
    </location>
</feature>
<dbReference type="RefSeq" id="WP_192774998.1">
    <property type="nucleotide sequence ID" value="NZ_BAAASY010000049.1"/>
</dbReference>
<sequence>MPMLLKAVLAGAAIGASQVLILVFWPHDPDNEFTGVAVMMFAPFPLAFLLSWAARMPRWPIVGLSTPFVMFVFAMVMVAGMQWLPDSPVSLAIPAVIGFPFTAWLCAPGNRMARIAAAGTVLLAFCAAPLVSKAIQAAEVIGDMKSSGIPLVAPAIPNYRLDSVDPTWLPEMIGFTYHPTDDHGSGRWVEVYVRPGGAASPEAACADPMPDWSWKTVTPCRQIAPGVWTTRLENGYTPVYARHGDALVQVGGYDAITEDFLLSVLPTFRPITAVEIAAAS</sequence>
<feature type="transmembrane region" description="Helical" evidence="1">
    <location>
        <begin position="114"/>
        <end position="131"/>
    </location>
</feature>
<keyword evidence="3" id="KW-1185">Reference proteome</keyword>
<evidence type="ECO:0000256" key="1">
    <source>
        <dbReference type="SAM" id="Phobius"/>
    </source>
</evidence>
<feature type="transmembrane region" description="Helical" evidence="1">
    <location>
        <begin position="7"/>
        <end position="27"/>
    </location>
</feature>
<keyword evidence="1" id="KW-1133">Transmembrane helix</keyword>
<comment type="caution">
    <text evidence="2">The sequence shown here is derived from an EMBL/GenBank/DDBJ whole genome shotgun (WGS) entry which is preliminary data.</text>
</comment>